<keyword evidence="5" id="KW-0391">Immunity</keyword>
<feature type="chain" id="PRO_5034862693" description="MHC class I-like antigen recognition-like domain-containing protein" evidence="10">
    <location>
        <begin position="21"/>
        <end position="101"/>
    </location>
</feature>
<name>A0A8B9QL71_APTOW</name>
<dbReference type="InterPro" id="IPR050208">
    <property type="entry name" value="MHC_class-I_related"/>
</dbReference>
<keyword evidence="4 10" id="KW-0732">Signal</keyword>
<evidence type="ECO:0000256" key="10">
    <source>
        <dbReference type="SAM" id="SignalP"/>
    </source>
</evidence>
<evidence type="ECO:0000313" key="12">
    <source>
        <dbReference type="Ensembl" id="ENSAOWP00000028521.1"/>
    </source>
</evidence>
<dbReference type="Pfam" id="PF00129">
    <property type="entry name" value="MHC_I"/>
    <property type="match status" value="1"/>
</dbReference>
<proteinExistence type="predicted"/>
<dbReference type="AlphaFoldDB" id="A0A8B9QL71"/>
<evidence type="ECO:0000256" key="8">
    <source>
        <dbReference type="ARBA" id="ARBA00023157"/>
    </source>
</evidence>
<evidence type="ECO:0000256" key="6">
    <source>
        <dbReference type="ARBA" id="ARBA00022989"/>
    </source>
</evidence>
<comment type="subcellular location">
    <subcellularLocation>
        <location evidence="1">Membrane</location>
        <topology evidence="1">Single-pass type I membrane protein</topology>
    </subcellularLocation>
</comment>
<evidence type="ECO:0000256" key="5">
    <source>
        <dbReference type="ARBA" id="ARBA00022859"/>
    </source>
</evidence>
<dbReference type="GO" id="GO:0009897">
    <property type="term" value="C:external side of plasma membrane"/>
    <property type="evidence" value="ECO:0007669"/>
    <property type="project" value="TreeGrafter"/>
</dbReference>
<dbReference type="InterPro" id="IPR037055">
    <property type="entry name" value="MHC_I-like_Ag-recog_sf"/>
</dbReference>
<sequence length="101" mass="11554">SSLLAFFLSVFLVCPHSLRYFYTGMSEPSPGLPAFMAVGCVDGKTIMRYSSEQRAEPRAAWMVANVDQQYWDHETQNLQRSQQVFRMALDTLQKRYNHSGG</sequence>
<reference evidence="12" key="1">
    <citation type="submission" date="2025-08" db="UniProtKB">
        <authorList>
            <consortium name="Ensembl"/>
        </authorList>
    </citation>
    <scope>IDENTIFICATION</scope>
</reference>
<evidence type="ECO:0000313" key="13">
    <source>
        <dbReference type="Proteomes" id="UP000694424"/>
    </source>
</evidence>
<keyword evidence="3" id="KW-0812">Transmembrane</keyword>
<dbReference type="Gene3D" id="3.30.500.10">
    <property type="entry name" value="MHC class I-like antigen recognition-like"/>
    <property type="match status" value="1"/>
</dbReference>
<keyword evidence="9" id="KW-0325">Glycoprotein</keyword>
<dbReference type="SUPFAM" id="SSF54452">
    <property type="entry name" value="MHC antigen-recognition domain"/>
    <property type="match status" value="1"/>
</dbReference>
<keyword evidence="13" id="KW-1185">Reference proteome</keyword>
<keyword evidence="2" id="KW-0490">MHC I</keyword>
<feature type="domain" description="MHC class I-like antigen recognition-like" evidence="11">
    <location>
        <begin position="16"/>
        <end position="99"/>
    </location>
</feature>
<keyword evidence="6" id="KW-1133">Transmembrane helix</keyword>
<dbReference type="GO" id="GO:0042612">
    <property type="term" value="C:MHC class I protein complex"/>
    <property type="evidence" value="ECO:0007669"/>
    <property type="project" value="UniProtKB-KW"/>
</dbReference>
<evidence type="ECO:0000256" key="4">
    <source>
        <dbReference type="ARBA" id="ARBA00022729"/>
    </source>
</evidence>
<evidence type="ECO:0000256" key="2">
    <source>
        <dbReference type="ARBA" id="ARBA00022451"/>
    </source>
</evidence>
<keyword evidence="8" id="KW-1015">Disulfide bond</keyword>
<dbReference type="InterPro" id="IPR011162">
    <property type="entry name" value="MHC_I/II-like_Ag-recog"/>
</dbReference>
<keyword evidence="7" id="KW-0472">Membrane</keyword>
<organism evidence="12 13">
    <name type="scientific">Apteryx owenii</name>
    <name type="common">Little spotted kiwi</name>
    <dbReference type="NCBI Taxonomy" id="8824"/>
    <lineage>
        <taxon>Eukaryota</taxon>
        <taxon>Metazoa</taxon>
        <taxon>Chordata</taxon>
        <taxon>Craniata</taxon>
        <taxon>Vertebrata</taxon>
        <taxon>Euteleostomi</taxon>
        <taxon>Archelosauria</taxon>
        <taxon>Archosauria</taxon>
        <taxon>Dinosauria</taxon>
        <taxon>Saurischia</taxon>
        <taxon>Theropoda</taxon>
        <taxon>Coelurosauria</taxon>
        <taxon>Aves</taxon>
        <taxon>Palaeognathae</taxon>
        <taxon>Apterygiformes</taxon>
        <taxon>Apterygidae</taxon>
        <taxon>Apteryx</taxon>
    </lineage>
</organism>
<evidence type="ECO:0000256" key="7">
    <source>
        <dbReference type="ARBA" id="ARBA00023136"/>
    </source>
</evidence>
<dbReference type="GO" id="GO:0006955">
    <property type="term" value="P:immune response"/>
    <property type="evidence" value="ECO:0007669"/>
    <property type="project" value="TreeGrafter"/>
</dbReference>
<dbReference type="PANTHER" id="PTHR16675">
    <property type="entry name" value="MHC CLASS I-RELATED"/>
    <property type="match status" value="1"/>
</dbReference>
<dbReference type="Proteomes" id="UP000694424">
    <property type="component" value="Unplaced"/>
</dbReference>
<evidence type="ECO:0000256" key="9">
    <source>
        <dbReference type="ARBA" id="ARBA00023180"/>
    </source>
</evidence>
<dbReference type="GO" id="GO:0005615">
    <property type="term" value="C:extracellular space"/>
    <property type="evidence" value="ECO:0007669"/>
    <property type="project" value="TreeGrafter"/>
</dbReference>
<protein>
    <recommendedName>
        <fullName evidence="11">MHC class I-like antigen recognition-like domain-containing protein</fullName>
    </recommendedName>
</protein>
<evidence type="ECO:0000256" key="3">
    <source>
        <dbReference type="ARBA" id="ARBA00022692"/>
    </source>
</evidence>
<evidence type="ECO:0000259" key="11">
    <source>
        <dbReference type="Pfam" id="PF00129"/>
    </source>
</evidence>
<evidence type="ECO:0000256" key="1">
    <source>
        <dbReference type="ARBA" id="ARBA00004479"/>
    </source>
</evidence>
<dbReference type="PANTHER" id="PTHR16675:SF242">
    <property type="entry name" value="MAJOR HISTOCOMPATIBILITY COMPLEX CLASS I-RELATED GENE PROTEIN"/>
    <property type="match status" value="1"/>
</dbReference>
<dbReference type="GO" id="GO:0002474">
    <property type="term" value="P:antigen processing and presentation of peptide antigen via MHC class I"/>
    <property type="evidence" value="ECO:0007669"/>
    <property type="project" value="UniProtKB-KW"/>
</dbReference>
<accession>A0A8B9QL71</accession>
<feature type="signal peptide" evidence="10">
    <location>
        <begin position="1"/>
        <end position="20"/>
    </location>
</feature>
<dbReference type="Ensembl" id="ENSAOWT00000032313.1">
    <property type="protein sequence ID" value="ENSAOWP00000028521.1"/>
    <property type="gene ID" value="ENSAOWG00000019202.1"/>
</dbReference>
<reference evidence="12" key="2">
    <citation type="submission" date="2025-09" db="UniProtKB">
        <authorList>
            <consortium name="Ensembl"/>
        </authorList>
    </citation>
    <scope>IDENTIFICATION</scope>
</reference>
<dbReference type="InterPro" id="IPR011161">
    <property type="entry name" value="MHC_I-like_Ag-recog"/>
</dbReference>